<organism evidence="1 2">
    <name type="scientific">Gossypium australe</name>
    <dbReference type="NCBI Taxonomy" id="47621"/>
    <lineage>
        <taxon>Eukaryota</taxon>
        <taxon>Viridiplantae</taxon>
        <taxon>Streptophyta</taxon>
        <taxon>Embryophyta</taxon>
        <taxon>Tracheophyta</taxon>
        <taxon>Spermatophyta</taxon>
        <taxon>Magnoliopsida</taxon>
        <taxon>eudicotyledons</taxon>
        <taxon>Gunneridae</taxon>
        <taxon>Pentapetalae</taxon>
        <taxon>rosids</taxon>
        <taxon>malvids</taxon>
        <taxon>Malvales</taxon>
        <taxon>Malvaceae</taxon>
        <taxon>Malvoideae</taxon>
        <taxon>Gossypium</taxon>
    </lineage>
</organism>
<keyword evidence="1" id="KW-0647">Proteasome</keyword>
<name>A0A5B6X556_9ROSI</name>
<dbReference type="AlphaFoldDB" id="A0A5B6X556"/>
<dbReference type="Proteomes" id="UP000325315">
    <property type="component" value="Unassembled WGS sequence"/>
</dbReference>
<sequence length="154" mass="17893">MTEYEREFVKLSKYAREIVATEADMCQRFEHGLNEEIFVLILALNLQDFLVLKEIERFEKQAAALCHHRHQRGPEILEGLDIQHSPEGRESEVSQGKHNKQLQWLVLKVLGRNLLYCANIVENLIWDYMIWDSPKLSKNTIEQSVEGSSGQQKG</sequence>
<protein>
    <submittedName>
        <fullName evidence="1">26S proteasome non-ATPase regulatory subunit 1-like protein A-like</fullName>
    </submittedName>
</protein>
<dbReference type="EMBL" id="SMMG02000001">
    <property type="protein sequence ID" value="KAA3488135.1"/>
    <property type="molecule type" value="Genomic_DNA"/>
</dbReference>
<dbReference type="OrthoDB" id="2272416at2759"/>
<gene>
    <name evidence="1" type="ORF">EPI10_031910</name>
</gene>
<reference evidence="2" key="1">
    <citation type="journal article" date="2019" name="Plant Biotechnol. J.">
        <title>Genome sequencing of the Australian wild diploid species Gossypium australe highlights disease resistance and delayed gland morphogenesis.</title>
        <authorList>
            <person name="Cai Y."/>
            <person name="Cai X."/>
            <person name="Wang Q."/>
            <person name="Wang P."/>
            <person name="Zhang Y."/>
            <person name="Cai C."/>
            <person name="Xu Y."/>
            <person name="Wang K."/>
            <person name="Zhou Z."/>
            <person name="Wang C."/>
            <person name="Geng S."/>
            <person name="Li B."/>
            <person name="Dong Q."/>
            <person name="Hou Y."/>
            <person name="Wang H."/>
            <person name="Ai P."/>
            <person name="Liu Z."/>
            <person name="Yi F."/>
            <person name="Sun M."/>
            <person name="An G."/>
            <person name="Cheng J."/>
            <person name="Zhang Y."/>
            <person name="Shi Q."/>
            <person name="Xie Y."/>
            <person name="Shi X."/>
            <person name="Chang Y."/>
            <person name="Huang F."/>
            <person name="Chen Y."/>
            <person name="Hong S."/>
            <person name="Mi L."/>
            <person name="Sun Q."/>
            <person name="Zhang L."/>
            <person name="Zhou B."/>
            <person name="Peng R."/>
            <person name="Zhang X."/>
            <person name="Liu F."/>
        </authorList>
    </citation>
    <scope>NUCLEOTIDE SEQUENCE [LARGE SCALE GENOMIC DNA]</scope>
    <source>
        <strain evidence="2">cv. PA1801</strain>
    </source>
</reference>
<accession>A0A5B6X556</accession>
<proteinExistence type="predicted"/>
<comment type="caution">
    <text evidence="1">The sequence shown here is derived from an EMBL/GenBank/DDBJ whole genome shotgun (WGS) entry which is preliminary data.</text>
</comment>
<dbReference type="GO" id="GO:0000502">
    <property type="term" value="C:proteasome complex"/>
    <property type="evidence" value="ECO:0007669"/>
    <property type="project" value="UniProtKB-KW"/>
</dbReference>
<evidence type="ECO:0000313" key="1">
    <source>
        <dbReference type="EMBL" id="KAA3488135.1"/>
    </source>
</evidence>
<keyword evidence="2" id="KW-1185">Reference proteome</keyword>
<evidence type="ECO:0000313" key="2">
    <source>
        <dbReference type="Proteomes" id="UP000325315"/>
    </source>
</evidence>